<organism evidence="1 2">
    <name type="scientific">Halospina denitrificans</name>
    <dbReference type="NCBI Taxonomy" id="332522"/>
    <lineage>
        <taxon>Bacteria</taxon>
        <taxon>Pseudomonadati</taxon>
        <taxon>Pseudomonadota</taxon>
        <taxon>Gammaproteobacteria</taxon>
        <taxon>Halospina</taxon>
    </lineage>
</organism>
<dbReference type="Proteomes" id="UP000295830">
    <property type="component" value="Unassembled WGS sequence"/>
</dbReference>
<protein>
    <recommendedName>
        <fullName evidence="3">Glycosyl transferase family 2</fullName>
    </recommendedName>
</protein>
<accession>A0A4R7K0N1</accession>
<gene>
    <name evidence="1" type="ORF">DES49_0443</name>
</gene>
<evidence type="ECO:0000313" key="2">
    <source>
        <dbReference type="Proteomes" id="UP000295830"/>
    </source>
</evidence>
<keyword evidence="2" id="KW-1185">Reference proteome</keyword>
<sequence length="307" mass="35864">MRAGLLKSVYAYFVLWFYRLAAKGWVPPRWFEPALPSEEECRAFTGKLEVEVVSHCWQYAHFLAYQLSSLVHFPPEKLHLTMTVCYSPEDEKTARLLAFFEGMEVPNVTWNWMPFEKESLFRRGIGRNQAALNTNAHWVWFTDCDLMFRKGCLDALAEKLQGRRDALVYPSEERCTELLREDNPMLQQGAGEPALVDVDDSEFTARHPSRATGPLQIAHGDVCRAVGYCRSLRLYQTPAEQWRKAHEDRAFRWLVRSQGAPIDIPGVYRIRHVQKGRYSGSGTKTRFRTWLRLLQSWYREGRLDRRK</sequence>
<dbReference type="SUPFAM" id="SSF53448">
    <property type="entry name" value="Nucleotide-diphospho-sugar transferases"/>
    <property type="match status" value="1"/>
</dbReference>
<dbReference type="RefSeq" id="WP_133734730.1">
    <property type="nucleotide sequence ID" value="NZ_SOAX01000001.1"/>
</dbReference>
<dbReference type="AlphaFoldDB" id="A0A4R7K0N1"/>
<proteinExistence type="predicted"/>
<evidence type="ECO:0000313" key="1">
    <source>
        <dbReference type="EMBL" id="TDT44341.1"/>
    </source>
</evidence>
<dbReference type="InterPro" id="IPR029044">
    <property type="entry name" value="Nucleotide-diphossugar_trans"/>
</dbReference>
<name>A0A4R7K0N1_9GAMM</name>
<comment type="caution">
    <text evidence="1">The sequence shown here is derived from an EMBL/GenBank/DDBJ whole genome shotgun (WGS) entry which is preliminary data.</text>
</comment>
<dbReference type="OrthoDB" id="5757975at2"/>
<evidence type="ECO:0008006" key="3">
    <source>
        <dbReference type="Google" id="ProtNLM"/>
    </source>
</evidence>
<reference evidence="1 2" key="1">
    <citation type="submission" date="2019-03" db="EMBL/GenBank/DDBJ databases">
        <title>Genomic Encyclopedia of Type Strains, Phase IV (KMG-IV): sequencing the most valuable type-strain genomes for metagenomic binning, comparative biology and taxonomic classification.</title>
        <authorList>
            <person name="Goeker M."/>
        </authorList>
    </citation>
    <scope>NUCLEOTIDE SEQUENCE [LARGE SCALE GENOMIC DNA]</scope>
    <source>
        <strain evidence="1 2">DSM 15505</strain>
    </source>
</reference>
<dbReference type="EMBL" id="SOAX01000001">
    <property type="protein sequence ID" value="TDT44341.1"/>
    <property type="molecule type" value="Genomic_DNA"/>
</dbReference>